<organism evidence="1 2">
    <name type="scientific">Desulfoluna spongiiphila</name>
    <dbReference type="NCBI Taxonomy" id="419481"/>
    <lineage>
        <taxon>Bacteria</taxon>
        <taxon>Pseudomonadati</taxon>
        <taxon>Thermodesulfobacteriota</taxon>
        <taxon>Desulfobacteria</taxon>
        <taxon>Desulfobacterales</taxon>
        <taxon>Desulfolunaceae</taxon>
        <taxon>Desulfoluna</taxon>
    </lineage>
</organism>
<keyword evidence="2" id="KW-1185">Reference proteome</keyword>
<dbReference type="EMBL" id="FMUX01000004">
    <property type="protein sequence ID" value="SCY14260.1"/>
    <property type="molecule type" value="Genomic_DNA"/>
</dbReference>
<proteinExistence type="predicted"/>
<gene>
    <name evidence="1" type="ORF">SAMN05216233_104200</name>
</gene>
<dbReference type="Proteomes" id="UP000198870">
    <property type="component" value="Unassembled WGS sequence"/>
</dbReference>
<evidence type="ECO:0000313" key="1">
    <source>
        <dbReference type="EMBL" id="SCY14260.1"/>
    </source>
</evidence>
<accession>A0A1G5DIM9</accession>
<name>A0A1G5DIM9_9BACT</name>
<dbReference type="RefSeq" id="WP_175469582.1">
    <property type="nucleotide sequence ID" value="NZ_FMUX01000004.1"/>
</dbReference>
<sequence>MYRLKHISFHRFLSLFIIACLMVGCGGGGGSHEEPPAASAPVALQDPDGVLASIGLTTNEDVKNKISKSGVVALTVEIRNENPALPTEKIITVLKQNNKNIEYKKLEKQGVSKAVISRLKQLPYSPVATKQCVQLPDPEIFPIQASSDALAQLNEAKLKTFNRKLRLRGQAPLAMGDFLALQAAFSKTEIVNNFGNLDQQAQNIPVRRTPLTKALRSTPSTGYTLVNAVDELKATGGIGTEPSPNDACAMAALPGLPMAIAQPGEPVDTVIVHADGNDAVVSIPETGIAVIVASREATIENSEGETLCTGTATDAHVYYLPITHENRCKPFRFVGASTAYSVTLMEIIKPERLTERAFVDGAEYLTTGQPAELLNSCTYFKPKSYTFSTLNSHLDTLDLTFKTESDDAAQGFTFLLYSPYGDVYTGDQDGLSHPVDRDSGIWRLDILPSGSVSVHSEKITGLSAKELLPDDETMFTLTPLVTTDPDVQTKEFMLGIVKTISLKTQGETGAFNEGEVTIDLNTSMAPKLVIPSYIDDIIASGDKLNERVALWQAWAKSEKTGREFEPEAECFKYKDLFDLLKRCYETEHSVDYQNDPEIYECRDQNGESAVCIRGELGPYNMAEPIPDEFKARVVMTDFSKKMQRQYQDVEYLNLLSNYYDLYQNWKDRTVQVDTAQFPYDGVPYKTHEFTACQEGDAECIAAALRGDYPRIPVIIQTNRPIFGVSLDRLIKSTLPITFDYTASDQDVYDTNAANWAFVSYLASQTFNIVTGNFVGMICDSVDLVDDLHDVELAALDDPLGSARVSINRYSSSDPFYGLHHQDAFTFFMSGVPEQNSEVDTYGQKLNYAQIACDCANLSSSGLQFAKNTDLLLNLDYEQLGSVADVYKIIAGTSTAIGGAAVMAEAEEVYSLIREGKIDQAKQRLKTHSDINSLTEGRDLFDDLDSLIAHYGNAGSAGNGNNVLKSNAKYLLGTDKKTRAEVEFKRVSSVPVANLEVVLDRVKIISNYEEAGNTAEINMLPFVGVVSDKPQEGDALHAVFTESEAIIDGNHSWNYLRFGGVKDGQTLETPDTILYSGGGYNAAAVYVELAVMEDDAISVEDDDMIGVFSQTIPLEEIFNKHADYTWAFLGGNNYRLTITEYPIYNSSNQLSLENPLSPDFERQKAHNRNRRPSALVSLTLNLTLGDMSIPHPRVDTSLDLGVMGSGRDTYSMNMTSVASTPATGRLLDVYNGAAIVGENLKNASLVEYGVGPSYYLTNRFTYDVSAFTGELLPIAQALASSKALSTKELPLVRLLPGNRLLFAISHHEGARLMIVTYNASGAMTLEKSEPIKDAEGNPVYSILKAKLSPSRTRLMVPFVPTDYAGTDKKTPAYTHLNLYEIDLAEDMGETTEITRLSSNSFGNGAPLTSIEFLDETHVAVMTRTLLFGEAGYAWWPDWEEVQRTCTSDNLDCLFELVGNDLLLFAINDSHRLELTDAQDIFYAPTNGNDIKSYYPLKRIFSFRDLVNDLQCVATVDGSSSVLRLGRLLFQLRYDTFTDAYYFGDRSSYQNVPSLRYNPDGAYYCADGLTCSGYLKSAVSPRRDDTDVYRSTEKMGRFEFADTDRDLALGFQGTTLHLLSLYDGFAYKGPQITGAILNTGVRVSASEPLTFSFTVTDRDTPLNELDITARIVSVNAPGGYTGTTVSSVTSTPNANGGYDCTVTLTTGDFDTESLLTQRVILRVSDGTYTSEKEFTIYHKPSILIPFADGTHGTELWKTDGSTGSLLNDANPNGDSVSFDIQPFKSGNRYYYTYDDGNVDQRLFTATLDEGATPLKESLTHAAYSSFATLGDRVYFRTAPTSTETALWKTDGTEDGTTQVKSISGGNIQQLQTIDDTLFFYVNGHSSPDSLWKSDGSAGGTTLVKGSLDIYGHLTSAGGKLFIASDEIDGNACGLWVSDGTPGGTQLLQGFEKVPWKLTEAGGLLFFFAHYQTTDGENTINHRDLWKSNGTVDGTQLVKAMERQGSLDVKEMFAVNGTPYFIMNDAIWTSNGTEAGTVEVRKLYTLPDFNQVRGGIRVVADTFYFSVWRYASSLDYQVYAMQPGTSDALIEVSERNPERNILYTEPTGANEFLYSTQDDTHHYLWKHTPDDGSTLIETTDR</sequence>
<protein>
    <submittedName>
        <fullName evidence="1">ELWxxDGT repeat-containing protein</fullName>
    </submittedName>
</protein>
<reference evidence="1 2" key="1">
    <citation type="submission" date="2016-10" db="EMBL/GenBank/DDBJ databases">
        <authorList>
            <person name="de Groot N.N."/>
        </authorList>
    </citation>
    <scope>NUCLEOTIDE SEQUENCE [LARGE SCALE GENOMIC DNA]</scope>
    <source>
        <strain evidence="1 2">AA1</strain>
    </source>
</reference>
<dbReference type="STRING" id="419481.SAMN05216233_104200"/>
<dbReference type="PROSITE" id="PS51257">
    <property type="entry name" value="PROKAR_LIPOPROTEIN"/>
    <property type="match status" value="1"/>
</dbReference>
<evidence type="ECO:0000313" key="2">
    <source>
        <dbReference type="Proteomes" id="UP000198870"/>
    </source>
</evidence>